<protein>
    <submittedName>
        <fullName evidence="1">Uncharacterized protein</fullName>
    </submittedName>
</protein>
<keyword evidence="2" id="KW-1185">Reference proteome</keyword>
<accession>A0ABU1AUD2</accession>
<evidence type="ECO:0000313" key="2">
    <source>
        <dbReference type="Proteomes" id="UP001225316"/>
    </source>
</evidence>
<comment type="caution">
    <text evidence="1">The sequence shown here is derived from an EMBL/GenBank/DDBJ whole genome shotgun (WGS) entry which is preliminary data.</text>
</comment>
<name>A0ABU1AUD2_9BACT</name>
<sequence>MKSIASLFSALILGVLLGRMAFHESSKTIRDTELNIQDAEESSAITEWQASPPVLASESSWNNIYSTMTRIDQSDAQGLASIAVALTEQTEAPIAKTALEMTVRRWAELDRDGALEFAKSHLQATEESPALSAILRIWTSEDSQAAWMYATESGTDSRLKKKMQQTIISQLAITDPLHALHLMSHSELSSVRNDSALIVSIFHQLATEDAESAIIEADQLTTASKRDAYGAILAYLGANAPSRGLELLETLPNTASIAWSYQQSFVSSWVKKDLQAAGRQLIAMESSELQNQLIGAFMSRAAYRDIDATLEWAEKNNQNPALDHGWRSLMWALARSDLDKGIALISNDGLVTPQARDGFLKSWLTINPQEVANWSQLHLDSNEITDIFRHDIRQITQSAPSAAMQLIDLMSPGDARDSVIQQNIYGLAAADTMGTLNWVLTQPDDAIRQAALQNVIGSWAKIEPEQAAAYTFENFSENSILLVDLAKSVASNWAKHDPSEALIWARAIKAEEIRQEAVGYALSAWARNDNTAAGNYILAMPADEARSSYIRRHVLFTTKDNPQKALEWIEALPEQEKTDSLTQSFVAGWVGEDSLAASEWVNSLAEGHQRDVAATELVGQIYQKSPKDALPWAYSIENEKLRNQALGNIVSGASRLDQAVVQEAINAMTLPEKQMKWYRERYLKE</sequence>
<dbReference type="RefSeq" id="WP_308949999.1">
    <property type="nucleotide sequence ID" value="NZ_JARXHW010000018.1"/>
</dbReference>
<organism evidence="1 2">
    <name type="scientific">Thalassobacterium maritimum</name>
    <dbReference type="NCBI Taxonomy" id="3041265"/>
    <lineage>
        <taxon>Bacteria</taxon>
        <taxon>Pseudomonadati</taxon>
        <taxon>Verrucomicrobiota</taxon>
        <taxon>Opitutia</taxon>
        <taxon>Puniceicoccales</taxon>
        <taxon>Coraliomargaritaceae</taxon>
        <taxon>Thalassobacterium</taxon>
    </lineage>
</organism>
<dbReference type="Proteomes" id="UP001225316">
    <property type="component" value="Unassembled WGS sequence"/>
</dbReference>
<reference evidence="1 2" key="1">
    <citation type="submission" date="2023-04" db="EMBL/GenBank/DDBJ databases">
        <title>A novel bacteria isolated from coastal sediment.</title>
        <authorList>
            <person name="Liu X.-J."/>
            <person name="Du Z.-J."/>
        </authorList>
    </citation>
    <scope>NUCLEOTIDE SEQUENCE [LARGE SCALE GENOMIC DNA]</scope>
    <source>
        <strain evidence="1 2">SDUM461003</strain>
    </source>
</reference>
<proteinExistence type="predicted"/>
<dbReference type="EMBL" id="JARXHW010000018">
    <property type="protein sequence ID" value="MDQ8207743.1"/>
    <property type="molecule type" value="Genomic_DNA"/>
</dbReference>
<evidence type="ECO:0000313" key="1">
    <source>
        <dbReference type="EMBL" id="MDQ8207743.1"/>
    </source>
</evidence>
<gene>
    <name evidence="1" type="ORF">QEH52_09495</name>
</gene>